<comment type="caution">
    <text evidence="10">The sequence shown here is derived from an EMBL/GenBank/DDBJ whole genome shotgun (WGS) entry which is preliminary data.</text>
</comment>
<organism evidence="10 11">
    <name type="scientific">Cupriavidus gilardii J11</name>
    <dbReference type="NCBI Taxonomy" id="936133"/>
    <lineage>
        <taxon>Bacteria</taxon>
        <taxon>Pseudomonadati</taxon>
        <taxon>Pseudomonadota</taxon>
        <taxon>Betaproteobacteria</taxon>
        <taxon>Burkholderiales</taxon>
        <taxon>Burkholderiaceae</taxon>
        <taxon>Cupriavidus</taxon>
    </lineage>
</organism>
<evidence type="ECO:0000313" key="10">
    <source>
        <dbReference type="EMBL" id="TWG79224.1"/>
    </source>
</evidence>
<dbReference type="GO" id="GO:0022857">
    <property type="term" value="F:transmembrane transporter activity"/>
    <property type="evidence" value="ECO:0007669"/>
    <property type="project" value="InterPro"/>
</dbReference>
<protein>
    <submittedName>
        <fullName evidence="10">Branched-chain amino acid transport system permease protein</fullName>
    </submittedName>
</protein>
<dbReference type="PANTHER" id="PTHR11795">
    <property type="entry name" value="BRANCHED-CHAIN AMINO ACID TRANSPORT SYSTEM PERMEASE PROTEIN LIVH"/>
    <property type="match status" value="1"/>
</dbReference>
<name>A0A562B2C5_9BURK</name>
<evidence type="ECO:0000256" key="8">
    <source>
        <dbReference type="ARBA" id="ARBA00037998"/>
    </source>
</evidence>
<dbReference type="Proteomes" id="UP000318141">
    <property type="component" value="Unassembled WGS sequence"/>
</dbReference>
<evidence type="ECO:0000313" key="11">
    <source>
        <dbReference type="Proteomes" id="UP000318141"/>
    </source>
</evidence>
<keyword evidence="3" id="KW-1003">Cell membrane</keyword>
<dbReference type="GO" id="GO:0006865">
    <property type="term" value="P:amino acid transport"/>
    <property type="evidence" value="ECO:0007669"/>
    <property type="project" value="UniProtKB-KW"/>
</dbReference>
<dbReference type="CDD" id="cd06582">
    <property type="entry name" value="TM_PBP1_LivH_like"/>
    <property type="match status" value="1"/>
</dbReference>
<dbReference type="AlphaFoldDB" id="A0A562B2C5"/>
<feature type="transmembrane region" description="Helical" evidence="9">
    <location>
        <begin position="12"/>
        <end position="35"/>
    </location>
</feature>
<evidence type="ECO:0000256" key="9">
    <source>
        <dbReference type="SAM" id="Phobius"/>
    </source>
</evidence>
<keyword evidence="5" id="KW-0029">Amino-acid transport</keyword>
<dbReference type="PANTHER" id="PTHR11795:SF445">
    <property type="entry name" value="AMINO ACID ABC TRANSPORTER PERMEASE PROTEIN"/>
    <property type="match status" value="1"/>
</dbReference>
<evidence type="ECO:0000256" key="1">
    <source>
        <dbReference type="ARBA" id="ARBA00004651"/>
    </source>
</evidence>
<comment type="similarity">
    <text evidence="8">Belongs to the binding-protein-dependent transport system permease family. LivHM subfamily.</text>
</comment>
<feature type="transmembrane region" description="Helical" evidence="9">
    <location>
        <begin position="42"/>
        <end position="75"/>
    </location>
</feature>
<feature type="transmembrane region" description="Helical" evidence="9">
    <location>
        <begin position="135"/>
        <end position="160"/>
    </location>
</feature>
<keyword evidence="7 9" id="KW-0472">Membrane</keyword>
<comment type="subcellular location">
    <subcellularLocation>
        <location evidence="1">Cell membrane</location>
        <topology evidence="1">Multi-pass membrane protein</topology>
    </subcellularLocation>
</comment>
<sequence length="288" mass="29900">MLSWIDTVLQGLMLGGLYALFAMGLALMFGVMRLVNTAHGDLVILAAFLGFLLTDSLGIGPLGAAALVVPCAFLFGYVLQRGVLNFVVTRDPLPSLVVTFGMATVVQNLLLEAFSADSRSIAAGGLETASIPLAGGLTVGVLPVFTLLTAFCATLGLQWITGHTALGRAFRATSDDREAALLMGIGDRHIYALATGIAVAIVGVAGILHGMRTTIAPSDGPVQLIYAFEVVIIGGMGSFWGSFVGGMILGVAQSIGFRLDPGWGILAGHLVFVLALIVRPSGLFPKTR</sequence>
<gene>
    <name evidence="10" type="ORF">L602_000700000400</name>
</gene>
<evidence type="ECO:0000256" key="5">
    <source>
        <dbReference type="ARBA" id="ARBA00022970"/>
    </source>
</evidence>
<evidence type="ECO:0000256" key="3">
    <source>
        <dbReference type="ARBA" id="ARBA00022475"/>
    </source>
</evidence>
<evidence type="ECO:0000256" key="7">
    <source>
        <dbReference type="ARBA" id="ARBA00023136"/>
    </source>
</evidence>
<keyword evidence="2" id="KW-0813">Transport</keyword>
<dbReference type="GO" id="GO:0005886">
    <property type="term" value="C:plasma membrane"/>
    <property type="evidence" value="ECO:0007669"/>
    <property type="project" value="UniProtKB-SubCell"/>
</dbReference>
<keyword evidence="4 9" id="KW-0812">Transmembrane</keyword>
<evidence type="ECO:0000256" key="2">
    <source>
        <dbReference type="ARBA" id="ARBA00022448"/>
    </source>
</evidence>
<feature type="transmembrane region" description="Helical" evidence="9">
    <location>
        <begin position="190"/>
        <end position="211"/>
    </location>
</feature>
<accession>A0A562B2C5</accession>
<reference evidence="10 11" key="1">
    <citation type="submission" date="2019-07" db="EMBL/GenBank/DDBJ databases">
        <title>Genome sequencing of lignin-degrading bacterial isolates.</title>
        <authorList>
            <person name="Gladden J."/>
        </authorList>
    </citation>
    <scope>NUCLEOTIDE SEQUENCE [LARGE SCALE GENOMIC DNA]</scope>
    <source>
        <strain evidence="10 11">J11</strain>
    </source>
</reference>
<keyword evidence="11" id="KW-1185">Reference proteome</keyword>
<proteinExistence type="inferred from homology"/>
<feature type="transmembrane region" description="Helical" evidence="9">
    <location>
        <begin position="223"/>
        <end position="249"/>
    </location>
</feature>
<evidence type="ECO:0000256" key="6">
    <source>
        <dbReference type="ARBA" id="ARBA00022989"/>
    </source>
</evidence>
<feature type="transmembrane region" description="Helical" evidence="9">
    <location>
        <begin position="261"/>
        <end position="278"/>
    </location>
</feature>
<dbReference type="Pfam" id="PF02653">
    <property type="entry name" value="BPD_transp_2"/>
    <property type="match status" value="1"/>
</dbReference>
<keyword evidence="6 9" id="KW-1133">Transmembrane helix</keyword>
<dbReference type="EMBL" id="VLJN01000065">
    <property type="protein sequence ID" value="TWG79224.1"/>
    <property type="molecule type" value="Genomic_DNA"/>
</dbReference>
<dbReference type="InterPro" id="IPR001851">
    <property type="entry name" value="ABC_transp_permease"/>
</dbReference>
<dbReference type="InterPro" id="IPR052157">
    <property type="entry name" value="BCAA_transport_permease"/>
</dbReference>
<evidence type="ECO:0000256" key="4">
    <source>
        <dbReference type="ARBA" id="ARBA00022692"/>
    </source>
</evidence>